<dbReference type="Proteomes" id="UP000825729">
    <property type="component" value="Unassembled WGS sequence"/>
</dbReference>
<protein>
    <submittedName>
        <fullName evidence="1">Uncharacterized protein</fullName>
    </submittedName>
</protein>
<gene>
    <name evidence="1" type="ORF">H6P81_017917</name>
</gene>
<comment type="caution">
    <text evidence="1">The sequence shown here is derived from an EMBL/GenBank/DDBJ whole genome shotgun (WGS) entry which is preliminary data.</text>
</comment>
<evidence type="ECO:0000313" key="1">
    <source>
        <dbReference type="EMBL" id="KAG9442063.1"/>
    </source>
</evidence>
<keyword evidence="2" id="KW-1185">Reference proteome</keyword>
<reference evidence="1 2" key="1">
    <citation type="submission" date="2021-07" db="EMBL/GenBank/DDBJ databases">
        <title>The Aristolochia fimbriata genome: insights into angiosperm evolution, floral development and chemical biosynthesis.</title>
        <authorList>
            <person name="Jiao Y."/>
        </authorList>
    </citation>
    <scope>NUCLEOTIDE SEQUENCE [LARGE SCALE GENOMIC DNA]</scope>
    <source>
        <strain evidence="1">IBCAS-2021</strain>
        <tissue evidence="1">Leaf</tissue>
    </source>
</reference>
<evidence type="ECO:0000313" key="2">
    <source>
        <dbReference type="Proteomes" id="UP000825729"/>
    </source>
</evidence>
<organism evidence="1 2">
    <name type="scientific">Aristolochia fimbriata</name>
    <name type="common">White veined hardy Dutchman's pipe vine</name>
    <dbReference type="NCBI Taxonomy" id="158543"/>
    <lineage>
        <taxon>Eukaryota</taxon>
        <taxon>Viridiplantae</taxon>
        <taxon>Streptophyta</taxon>
        <taxon>Embryophyta</taxon>
        <taxon>Tracheophyta</taxon>
        <taxon>Spermatophyta</taxon>
        <taxon>Magnoliopsida</taxon>
        <taxon>Magnoliidae</taxon>
        <taxon>Piperales</taxon>
        <taxon>Aristolochiaceae</taxon>
        <taxon>Aristolochia</taxon>
    </lineage>
</organism>
<dbReference type="AlphaFoldDB" id="A0AAV7E0B9"/>
<dbReference type="EMBL" id="JAINDJ010000007">
    <property type="protein sequence ID" value="KAG9442063.1"/>
    <property type="molecule type" value="Genomic_DNA"/>
</dbReference>
<name>A0AAV7E0B9_ARIFI</name>
<accession>A0AAV7E0B9</accession>
<proteinExistence type="predicted"/>
<sequence>MSHQSMQAITFNHERCRAENHRRKMNGRHRDVLPKPRRTSDRDAVEGIANTMSHLKATRRHSMQHTGVREANRIVAEEEGQKIIWRTHQRDISYQKTAAGKDGRRAPLIFPCRGYEIQSKGGIDNSIPHLGSSSSSNSLKQLMDAEAAIDEAERTRAPIRTLNPCSRILKQDCHRREVEPGRALRDLTWKDLGTQKILLRPGRARSRGLSFTRLLALRRLRLENEATRRRRVVLEEDERKRSSQMSS</sequence>